<comment type="caution">
    <text evidence="2">The sequence shown here is derived from an EMBL/GenBank/DDBJ whole genome shotgun (WGS) entry which is preliminary data.</text>
</comment>
<feature type="compositionally biased region" description="Basic and acidic residues" evidence="1">
    <location>
        <begin position="22"/>
        <end position="34"/>
    </location>
</feature>
<organism evidence="2 3">
    <name type="scientific">Nitzschia inconspicua</name>
    <dbReference type="NCBI Taxonomy" id="303405"/>
    <lineage>
        <taxon>Eukaryota</taxon>
        <taxon>Sar</taxon>
        <taxon>Stramenopiles</taxon>
        <taxon>Ochrophyta</taxon>
        <taxon>Bacillariophyta</taxon>
        <taxon>Bacillariophyceae</taxon>
        <taxon>Bacillariophycidae</taxon>
        <taxon>Bacillariales</taxon>
        <taxon>Bacillariaceae</taxon>
        <taxon>Nitzschia</taxon>
    </lineage>
</organism>
<proteinExistence type="predicted"/>
<keyword evidence="3" id="KW-1185">Reference proteome</keyword>
<protein>
    <submittedName>
        <fullName evidence="2">Uncharacterized protein</fullName>
    </submittedName>
</protein>
<dbReference type="EMBL" id="JAGRRH010000021">
    <property type="protein sequence ID" value="KAG7346884.1"/>
    <property type="molecule type" value="Genomic_DNA"/>
</dbReference>
<gene>
    <name evidence="2" type="ORF">IV203_005953</name>
</gene>
<name>A0A9K3KPB4_9STRA</name>
<evidence type="ECO:0000313" key="3">
    <source>
        <dbReference type="Proteomes" id="UP000693970"/>
    </source>
</evidence>
<dbReference type="OrthoDB" id="56524at2759"/>
<dbReference type="Proteomes" id="UP000693970">
    <property type="component" value="Unassembled WGS sequence"/>
</dbReference>
<reference evidence="2" key="1">
    <citation type="journal article" date="2021" name="Sci. Rep.">
        <title>Diploid genomic architecture of Nitzschia inconspicua, an elite biomass production diatom.</title>
        <authorList>
            <person name="Oliver A."/>
            <person name="Podell S."/>
            <person name="Pinowska A."/>
            <person name="Traller J.C."/>
            <person name="Smith S.R."/>
            <person name="McClure R."/>
            <person name="Beliaev A."/>
            <person name="Bohutskyi P."/>
            <person name="Hill E.A."/>
            <person name="Rabines A."/>
            <person name="Zheng H."/>
            <person name="Allen L.Z."/>
            <person name="Kuo A."/>
            <person name="Grigoriev I.V."/>
            <person name="Allen A.E."/>
            <person name="Hazlebeck D."/>
            <person name="Allen E.E."/>
        </authorList>
    </citation>
    <scope>NUCLEOTIDE SEQUENCE</scope>
    <source>
        <strain evidence="2">Hildebrandi</strain>
    </source>
</reference>
<dbReference type="AlphaFoldDB" id="A0A9K3KPB4"/>
<accession>A0A9K3KPB4</accession>
<evidence type="ECO:0000256" key="1">
    <source>
        <dbReference type="SAM" id="MobiDB-lite"/>
    </source>
</evidence>
<feature type="region of interest" description="Disordered" evidence="1">
    <location>
        <begin position="1"/>
        <end position="56"/>
    </location>
</feature>
<sequence>MREMDQLIASVAQVTADQEREEIERKEEVTAAKAKERKKTQAEVTAAETKKRDEPKPALEAIMANFVSAEKAAPACFEEMPKIQLVNILKYFYDEKPRGLCHNGQEQACCPCYGVLRSISQCQTDVEKPEIESGTSCMLSTRSAN</sequence>
<reference evidence="2" key="2">
    <citation type="submission" date="2021-04" db="EMBL/GenBank/DDBJ databases">
        <authorList>
            <person name="Podell S."/>
        </authorList>
    </citation>
    <scope>NUCLEOTIDE SEQUENCE</scope>
    <source>
        <strain evidence="2">Hildebrandi</strain>
    </source>
</reference>
<evidence type="ECO:0000313" key="2">
    <source>
        <dbReference type="EMBL" id="KAG7346884.1"/>
    </source>
</evidence>